<reference evidence="1" key="1">
    <citation type="submission" date="2020-02" db="EMBL/GenBank/DDBJ databases">
        <authorList>
            <person name="Meier V. D."/>
        </authorList>
    </citation>
    <scope>NUCLEOTIDE SEQUENCE</scope>
    <source>
        <strain evidence="1">AVDCRST_MAG04</strain>
    </source>
</reference>
<dbReference type="InterPro" id="IPR007486">
    <property type="entry name" value="YebE"/>
</dbReference>
<dbReference type="EMBL" id="CADCTL010000021">
    <property type="protein sequence ID" value="CAA9214423.1"/>
    <property type="molecule type" value="Genomic_DNA"/>
</dbReference>
<gene>
    <name evidence="1" type="ORF">AVDCRST_MAG04-300</name>
</gene>
<evidence type="ECO:0000313" key="1">
    <source>
        <dbReference type="EMBL" id="CAA9214423.1"/>
    </source>
</evidence>
<name>A0A6J4H7B1_9PROT</name>
<sequence length="198" mass="21385">MVDLLKRLIGAARNRDGRADALEPQALEREAAAAAAPAPAQRLRLATRPEAILQESLATKVLHGWLGNRQQTLYPLVLNLRNLNGHERALLAEVMAATVTAGRAPPAERGQAALQALARLGAGEEEARRFAAALDRPRPVQDMLAEVQDAGLGPHGYAASLLAADTREPASRAWLGYLAARFALPPEVVVSLDRRYWQ</sequence>
<proteinExistence type="predicted"/>
<organism evidence="1">
    <name type="scientific">uncultured Acetobacteraceae bacterium</name>
    <dbReference type="NCBI Taxonomy" id="169975"/>
    <lineage>
        <taxon>Bacteria</taxon>
        <taxon>Pseudomonadati</taxon>
        <taxon>Pseudomonadota</taxon>
        <taxon>Alphaproteobacteria</taxon>
        <taxon>Acetobacterales</taxon>
        <taxon>Acetobacteraceae</taxon>
        <taxon>environmental samples</taxon>
    </lineage>
</organism>
<protein>
    <submittedName>
        <fullName evidence="1">Uncharacterized protein</fullName>
    </submittedName>
</protein>
<dbReference type="AlphaFoldDB" id="A0A6J4H7B1"/>
<dbReference type="Pfam" id="PF04391">
    <property type="entry name" value="DUF533"/>
    <property type="match status" value="1"/>
</dbReference>
<accession>A0A6J4H7B1</accession>